<dbReference type="GO" id="GO:0006637">
    <property type="term" value="P:acyl-CoA metabolic process"/>
    <property type="evidence" value="ECO:0007669"/>
    <property type="project" value="InterPro"/>
</dbReference>
<evidence type="ECO:0000313" key="3">
    <source>
        <dbReference type="EMBL" id="APT85581.1"/>
    </source>
</evidence>
<name>A0A1L7CIA0_9CORY</name>
<dbReference type="Proteomes" id="UP000185478">
    <property type="component" value="Chromosome"/>
</dbReference>
<sequence length="346" mass="38016">MKILKRTLLSILTLILTLVLIVVALRVFYNHKYGSDSTSASTSYYTDPTNLSLYPTDIDGVEVTTVNNNTLHGFHLVPKDKKHKGIIVSYGGSDGAAGFQDAQQLAQRGYETMAVFMFGMDNQPQELSKVPLEQFDDVLDYINANVTDKGPLTVIGASKGAEYALNLATKYDEIDSLILRAPSAYNYAGLDFGREASSSWTWQGQQLPFINMKETNPATFFAEAGLPMLVGAPVEYLNVYKNAVEDDPDRDSKLIPVTDTDADILLIAGGKDMMWDSTQAAQLIQEQRPQGTTVKTYPDAGHIFFGDGVNNLSNMRIATGGTQAANEAAHEDSQKSIEDFLEQHHR</sequence>
<dbReference type="Gene3D" id="3.40.50.1820">
    <property type="entry name" value="alpha/beta hydrolase"/>
    <property type="match status" value="1"/>
</dbReference>
<dbReference type="PIRSF" id="PIRSF016521">
    <property type="entry name" value="Acyl-CoA_hydro"/>
    <property type="match status" value="1"/>
</dbReference>
<dbReference type="PANTHER" id="PTHR10824:SF4">
    <property type="entry name" value="ACYL-COENZYME A THIOESTERASE 1-LIKE"/>
    <property type="match status" value="1"/>
</dbReference>
<keyword evidence="4" id="KW-1185">Reference proteome</keyword>
<proteinExistence type="predicted"/>
<dbReference type="InterPro" id="IPR014940">
    <property type="entry name" value="BAAT_C"/>
</dbReference>
<dbReference type="Pfam" id="PF08840">
    <property type="entry name" value="BAAT_C"/>
    <property type="match status" value="1"/>
</dbReference>
<gene>
    <name evidence="3" type="ORF">CAQU_11600</name>
</gene>
<dbReference type="OrthoDB" id="8922993at2"/>
<dbReference type="SUPFAM" id="SSF53474">
    <property type="entry name" value="alpha/beta-Hydrolases"/>
    <property type="match status" value="1"/>
</dbReference>
<dbReference type="EMBL" id="CP009245">
    <property type="protein sequence ID" value="APT85581.1"/>
    <property type="molecule type" value="Genomic_DNA"/>
</dbReference>
<evidence type="ECO:0000313" key="4">
    <source>
        <dbReference type="Proteomes" id="UP000185478"/>
    </source>
</evidence>
<dbReference type="GO" id="GO:0006631">
    <property type="term" value="P:fatty acid metabolic process"/>
    <property type="evidence" value="ECO:0007669"/>
    <property type="project" value="TreeGrafter"/>
</dbReference>
<dbReference type="InterPro" id="IPR029058">
    <property type="entry name" value="AB_hydrolase_fold"/>
</dbReference>
<feature type="active site" description="Charge relay system" evidence="1">
    <location>
        <position position="272"/>
    </location>
</feature>
<dbReference type="KEGG" id="caqu:CAQU_11600"/>
<feature type="active site" description="Charge relay system" evidence="1">
    <location>
        <position position="302"/>
    </location>
</feature>
<evidence type="ECO:0000259" key="2">
    <source>
        <dbReference type="Pfam" id="PF08840"/>
    </source>
</evidence>
<organism evidence="3 4">
    <name type="scientific">Corynebacterium aquilae DSM 44791</name>
    <dbReference type="NCBI Taxonomy" id="1431546"/>
    <lineage>
        <taxon>Bacteria</taxon>
        <taxon>Bacillati</taxon>
        <taxon>Actinomycetota</taxon>
        <taxon>Actinomycetes</taxon>
        <taxon>Mycobacteriales</taxon>
        <taxon>Corynebacteriaceae</taxon>
        <taxon>Corynebacterium</taxon>
    </lineage>
</organism>
<evidence type="ECO:0000256" key="1">
    <source>
        <dbReference type="PIRSR" id="PIRSR016521-1"/>
    </source>
</evidence>
<dbReference type="PANTHER" id="PTHR10824">
    <property type="entry name" value="ACYL-COENZYME A THIOESTERASE-RELATED"/>
    <property type="match status" value="1"/>
</dbReference>
<accession>A0A1L7CIA0</accession>
<feature type="active site" description="Charge relay system" evidence="1">
    <location>
        <position position="158"/>
    </location>
</feature>
<protein>
    <submittedName>
        <fullName evidence="3">Acyl-CoA thioesterase</fullName>
    </submittedName>
</protein>
<dbReference type="AlphaFoldDB" id="A0A1L7CIA0"/>
<feature type="domain" description="BAAT/Acyl-CoA thioester hydrolase C-terminal" evidence="2">
    <location>
        <begin position="130"/>
        <end position="344"/>
    </location>
</feature>
<dbReference type="InterPro" id="IPR016662">
    <property type="entry name" value="Acyl-CoA_thioEstase_long-chain"/>
</dbReference>
<dbReference type="RefSeq" id="WP_075727804.1">
    <property type="nucleotide sequence ID" value="NZ_CP009245.1"/>
</dbReference>
<reference evidence="3 4" key="1">
    <citation type="submission" date="2014-08" db="EMBL/GenBank/DDBJ databases">
        <title>Complete genome sequence of Corynebacterium aquilae S-613T(T) (=DSM 44791(T)), isolated from the choana of a healthy golden eagle.</title>
        <authorList>
            <person name="Ruckert C."/>
            <person name="Albersmeier A."/>
            <person name="Winkler A."/>
            <person name="Kalinowski J."/>
        </authorList>
    </citation>
    <scope>NUCLEOTIDE SEQUENCE [LARGE SCALE GENOMIC DNA]</scope>
    <source>
        <strain evidence="3 4">S-613</strain>
    </source>
</reference>
<dbReference type="GO" id="GO:0047617">
    <property type="term" value="F:fatty acyl-CoA hydrolase activity"/>
    <property type="evidence" value="ECO:0007669"/>
    <property type="project" value="TreeGrafter"/>
</dbReference>